<sequence length="794" mass="90269">MEDSQNMAQESHEITLREQIELYTRNWVWFVLFAIMALLASFIYLRYATPIYKSTATILIKDEKNSSLSELAAFQDLGLTGSMNQSGFENELLILKSKTITERVAKELNLDIRYYSEGNISTTERYKNVPFRITILSPPDSLKYSSPPFYVSTISDKKFELWDDEIMEKTEYNFGKRIALPIGNIMITPNLDILKREGTEHLTPIRVEISSISAIGGYYRQGIGVEQMGDLSSVIQLSLTSPIPQKAEDILNELIRQYNQDAMDDRNMVAENTAEFIKGRLEIITKELDSVETGKVDFKQENRLTDIAVEGEMFLNNASEYYKRLVDVEMQLELVRTMTDYVRKGTESDLLPTNLGVEAEGVASAIASYNQLVLQRNRILASSTERNPAVVDLNTQIASLKGTILGSLFNAKTSLEIAKSDLRSQENNIGSKIMSIPSKEKTFRSITRQQNVKEALYLYLLQKREENAISLAVTTPKAKVVDYAYTMRAPVFPRNNIVILIALIIGLLIPFGFIYLKNLIDNKIRHRGYIERRANTIPVVGEIPQLLRTDSEIIEKNDRSILAESFRILRTNLEYLYVNNSEENENRGRTIFVTSTIKGEGKTLVAYNLALTLAYSGARVVIVGGDVRNPKLHRYTPGIPYKNGVVEFLVNENEPSVFDYIVPSEENPNLSLLFSGTIPPNPAELWMRSGTKKMFAELKQNFDYVIVDTAPCMLVTDTFLIQKYADVTLYVVRAGFTEKRLLEFPLESVKTKKLDRMAFVLNDVSEANYGYGNKYSYIYGAKEPTLWERFKKSF</sequence>
<protein>
    <recommendedName>
        <fullName evidence="4">non-specific protein-tyrosine kinase</fullName>
        <ecNumber evidence="4">2.7.10.2</ecNumber>
    </recommendedName>
</protein>
<comment type="catalytic activity">
    <reaction evidence="15">
        <text>L-tyrosyl-[protein] + ATP = O-phospho-L-tyrosyl-[protein] + ADP + H(+)</text>
        <dbReference type="Rhea" id="RHEA:10596"/>
        <dbReference type="Rhea" id="RHEA-COMP:10136"/>
        <dbReference type="Rhea" id="RHEA-COMP:20101"/>
        <dbReference type="ChEBI" id="CHEBI:15378"/>
        <dbReference type="ChEBI" id="CHEBI:30616"/>
        <dbReference type="ChEBI" id="CHEBI:46858"/>
        <dbReference type="ChEBI" id="CHEBI:61978"/>
        <dbReference type="ChEBI" id="CHEBI:456216"/>
        <dbReference type="EC" id="2.7.10.2"/>
    </reaction>
</comment>
<keyword evidence="10 20" id="KW-0418">Kinase</keyword>
<dbReference type="Pfam" id="PF02706">
    <property type="entry name" value="Wzz"/>
    <property type="match status" value="1"/>
</dbReference>
<dbReference type="InterPro" id="IPR003856">
    <property type="entry name" value="LPS_length_determ_N"/>
</dbReference>
<evidence type="ECO:0000256" key="11">
    <source>
        <dbReference type="ARBA" id="ARBA00022840"/>
    </source>
</evidence>
<evidence type="ECO:0000256" key="8">
    <source>
        <dbReference type="ARBA" id="ARBA00022692"/>
    </source>
</evidence>
<dbReference type="EC" id="2.7.10.2" evidence="4"/>
<evidence type="ECO:0000256" key="7">
    <source>
        <dbReference type="ARBA" id="ARBA00022679"/>
    </source>
</evidence>
<dbReference type="InterPro" id="IPR027417">
    <property type="entry name" value="P-loop_NTPase"/>
</dbReference>
<keyword evidence="14" id="KW-0829">Tyrosine-protein kinase</keyword>
<evidence type="ECO:0000256" key="4">
    <source>
        <dbReference type="ARBA" id="ARBA00011903"/>
    </source>
</evidence>
<keyword evidence="8 16" id="KW-0812">Transmembrane</keyword>
<dbReference type="GO" id="GO:0005886">
    <property type="term" value="C:plasma membrane"/>
    <property type="evidence" value="ECO:0007669"/>
    <property type="project" value="UniProtKB-SubCell"/>
</dbReference>
<evidence type="ECO:0000259" key="18">
    <source>
        <dbReference type="Pfam" id="PF13614"/>
    </source>
</evidence>
<gene>
    <name evidence="20" type="ORF">EI546_15370</name>
</gene>
<evidence type="ECO:0000256" key="12">
    <source>
        <dbReference type="ARBA" id="ARBA00022989"/>
    </source>
</evidence>
<dbReference type="GO" id="GO:0004715">
    <property type="term" value="F:non-membrane spanning protein tyrosine kinase activity"/>
    <property type="evidence" value="ECO:0007669"/>
    <property type="project" value="UniProtKB-EC"/>
</dbReference>
<evidence type="ECO:0000313" key="20">
    <source>
        <dbReference type="EMBL" id="QAA83009.1"/>
    </source>
</evidence>
<evidence type="ECO:0000256" key="1">
    <source>
        <dbReference type="ARBA" id="ARBA00004429"/>
    </source>
</evidence>
<comment type="similarity">
    <text evidence="3">Belongs to the etk/wzc family.</text>
</comment>
<evidence type="ECO:0000256" key="6">
    <source>
        <dbReference type="ARBA" id="ARBA00022519"/>
    </source>
</evidence>
<evidence type="ECO:0000256" key="9">
    <source>
        <dbReference type="ARBA" id="ARBA00022741"/>
    </source>
</evidence>
<dbReference type="InterPro" id="IPR025669">
    <property type="entry name" value="AAA_dom"/>
</dbReference>
<keyword evidence="9" id="KW-0547">Nucleotide-binding</keyword>
<dbReference type="NCBIfam" id="TIGR01007">
    <property type="entry name" value="eps_fam"/>
    <property type="match status" value="1"/>
</dbReference>
<feature type="transmembrane region" description="Helical" evidence="16">
    <location>
        <begin position="497"/>
        <end position="516"/>
    </location>
</feature>
<feature type="domain" description="Polysaccharide chain length determinant N-terminal" evidence="17">
    <location>
        <begin position="13"/>
        <end position="108"/>
    </location>
</feature>
<proteinExistence type="inferred from homology"/>
<dbReference type="InterPro" id="IPR005702">
    <property type="entry name" value="Wzc-like_C"/>
</dbReference>
<evidence type="ECO:0000256" key="2">
    <source>
        <dbReference type="ARBA" id="ARBA00007316"/>
    </source>
</evidence>
<keyword evidence="21" id="KW-1185">Reference proteome</keyword>
<dbReference type="InterPro" id="IPR032807">
    <property type="entry name" value="GNVR"/>
</dbReference>
<dbReference type="GO" id="GO:0005524">
    <property type="term" value="F:ATP binding"/>
    <property type="evidence" value="ECO:0007669"/>
    <property type="project" value="UniProtKB-KW"/>
</dbReference>
<name>A0A410G6T5_9FLAO</name>
<comment type="similarity">
    <text evidence="2">Belongs to the CpsD/CapB family.</text>
</comment>
<dbReference type="EMBL" id="CP034951">
    <property type="protein sequence ID" value="QAA83009.1"/>
    <property type="molecule type" value="Genomic_DNA"/>
</dbReference>
<dbReference type="InterPro" id="IPR050445">
    <property type="entry name" value="Bact_polysacc_biosynth/exp"/>
</dbReference>
<organism evidence="20 21">
    <name type="scientific">Aequorivita ciconiae</name>
    <dbReference type="NCBI Taxonomy" id="2494375"/>
    <lineage>
        <taxon>Bacteria</taxon>
        <taxon>Pseudomonadati</taxon>
        <taxon>Bacteroidota</taxon>
        <taxon>Flavobacteriia</taxon>
        <taxon>Flavobacteriales</taxon>
        <taxon>Flavobacteriaceae</taxon>
        <taxon>Aequorivita</taxon>
    </lineage>
</organism>
<evidence type="ECO:0000256" key="3">
    <source>
        <dbReference type="ARBA" id="ARBA00008883"/>
    </source>
</evidence>
<dbReference type="Proteomes" id="UP000285517">
    <property type="component" value="Chromosome"/>
</dbReference>
<dbReference type="PANTHER" id="PTHR32309:SF13">
    <property type="entry name" value="FERRIC ENTEROBACTIN TRANSPORT PROTEIN FEPE"/>
    <property type="match status" value="1"/>
</dbReference>
<feature type="domain" description="AAA" evidence="18">
    <location>
        <begin position="590"/>
        <end position="714"/>
    </location>
</feature>
<evidence type="ECO:0000256" key="10">
    <source>
        <dbReference type="ARBA" id="ARBA00022777"/>
    </source>
</evidence>
<keyword evidence="7 20" id="KW-0808">Transferase</keyword>
<comment type="subcellular location">
    <subcellularLocation>
        <location evidence="1">Cell inner membrane</location>
        <topology evidence="1">Multi-pass membrane protein</topology>
    </subcellularLocation>
</comment>
<dbReference type="Pfam" id="PF13807">
    <property type="entry name" value="GNVR"/>
    <property type="match status" value="1"/>
</dbReference>
<evidence type="ECO:0000259" key="19">
    <source>
        <dbReference type="Pfam" id="PF13807"/>
    </source>
</evidence>
<accession>A0A410G6T5</accession>
<keyword evidence="6" id="KW-0997">Cell inner membrane</keyword>
<feature type="domain" description="Tyrosine-protein kinase G-rich" evidence="19">
    <location>
        <begin position="446"/>
        <end position="518"/>
    </location>
</feature>
<reference evidence="20 21" key="1">
    <citation type="submission" date="2019-01" db="EMBL/GenBank/DDBJ databases">
        <title>Complete genome sequencing of Aequorivita sp. H23M31.</title>
        <authorList>
            <person name="Bae J.-W."/>
        </authorList>
    </citation>
    <scope>NUCLEOTIDE SEQUENCE [LARGE SCALE GENOMIC DNA]</scope>
    <source>
        <strain evidence="20 21">H23M31</strain>
    </source>
</reference>
<dbReference type="KEGG" id="aev:EI546_15370"/>
<dbReference type="Gene3D" id="3.40.50.300">
    <property type="entry name" value="P-loop containing nucleotide triphosphate hydrolases"/>
    <property type="match status" value="1"/>
</dbReference>
<evidence type="ECO:0000256" key="5">
    <source>
        <dbReference type="ARBA" id="ARBA00022475"/>
    </source>
</evidence>
<keyword evidence="12 16" id="KW-1133">Transmembrane helix</keyword>
<dbReference type="PANTHER" id="PTHR32309">
    <property type="entry name" value="TYROSINE-PROTEIN KINASE"/>
    <property type="match status" value="1"/>
</dbReference>
<keyword evidence="13 16" id="KW-0472">Membrane</keyword>
<dbReference type="CDD" id="cd05387">
    <property type="entry name" value="BY-kinase"/>
    <property type="match status" value="1"/>
</dbReference>
<keyword evidence="11" id="KW-0067">ATP-binding</keyword>
<dbReference type="Pfam" id="PF13614">
    <property type="entry name" value="AAA_31"/>
    <property type="match status" value="1"/>
</dbReference>
<keyword evidence="5" id="KW-1003">Cell membrane</keyword>
<evidence type="ECO:0000259" key="17">
    <source>
        <dbReference type="Pfam" id="PF02706"/>
    </source>
</evidence>
<dbReference type="OrthoDB" id="9794577at2"/>
<evidence type="ECO:0000256" key="15">
    <source>
        <dbReference type="ARBA" id="ARBA00051245"/>
    </source>
</evidence>
<dbReference type="SUPFAM" id="SSF52540">
    <property type="entry name" value="P-loop containing nucleoside triphosphate hydrolases"/>
    <property type="match status" value="1"/>
</dbReference>
<evidence type="ECO:0000256" key="14">
    <source>
        <dbReference type="ARBA" id="ARBA00023137"/>
    </source>
</evidence>
<evidence type="ECO:0000313" key="21">
    <source>
        <dbReference type="Proteomes" id="UP000285517"/>
    </source>
</evidence>
<evidence type="ECO:0000256" key="16">
    <source>
        <dbReference type="SAM" id="Phobius"/>
    </source>
</evidence>
<dbReference type="AlphaFoldDB" id="A0A410G6T5"/>
<feature type="transmembrane region" description="Helical" evidence="16">
    <location>
        <begin position="27"/>
        <end position="45"/>
    </location>
</feature>
<evidence type="ECO:0000256" key="13">
    <source>
        <dbReference type="ARBA" id="ARBA00023136"/>
    </source>
</evidence>